<gene>
    <name evidence="2" type="ORF">JF70_06670</name>
</gene>
<keyword evidence="3" id="KW-1185">Reference proteome</keyword>
<evidence type="ECO:0000256" key="1">
    <source>
        <dbReference type="SAM" id="Phobius"/>
    </source>
</evidence>
<dbReference type="Pfam" id="PF13346">
    <property type="entry name" value="ABC2_membrane_5"/>
    <property type="match status" value="1"/>
</dbReference>
<keyword evidence="1" id="KW-0812">Transmembrane</keyword>
<sequence>MKAIAKQIRLDMQRFSGAGRTWVGVLIFMSVPLIGILLNLVMALTGNDGEDARTALTGAVASMGIGLLVGLVFGMFVDFSNTAIRLNGLLPITRDHQVFGRYAAVILLVLVQSCGYAIFFFYATDSFLHGQDHWRDTVLFASGLFLLESLLFAVATPLFYWLEPVKAMIVFLALLGLVPIMALIGSLLPLDWGTFWNSIMRSLTSDLWRPMVLGLALILAVDMVSIVISRKVYARKEI</sequence>
<feature type="transmembrane region" description="Helical" evidence="1">
    <location>
        <begin position="56"/>
        <end position="77"/>
    </location>
</feature>
<feature type="transmembrane region" description="Helical" evidence="1">
    <location>
        <begin position="21"/>
        <end position="44"/>
    </location>
</feature>
<name>A0A0F4KYZ9_9BIFI</name>
<feature type="transmembrane region" description="Helical" evidence="1">
    <location>
        <begin position="138"/>
        <end position="162"/>
    </location>
</feature>
<keyword evidence="1" id="KW-0472">Membrane</keyword>
<keyword evidence="1" id="KW-1133">Transmembrane helix</keyword>
<evidence type="ECO:0000313" key="3">
    <source>
        <dbReference type="Proteomes" id="UP000033567"/>
    </source>
</evidence>
<organism evidence="2 3">
    <name type="scientific">Bifidobacterium mellis</name>
    <dbReference type="NCBI Taxonomy" id="1293823"/>
    <lineage>
        <taxon>Bacteria</taxon>
        <taxon>Bacillati</taxon>
        <taxon>Actinomycetota</taxon>
        <taxon>Actinomycetes</taxon>
        <taxon>Bifidobacteriales</taxon>
        <taxon>Bifidobacteriaceae</taxon>
        <taxon>Bifidobacterium</taxon>
    </lineage>
</organism>
<feature type="transmembrane region" description="Helical" evidence="1">
    <location>
        <begin position="98"/>
        <end position="123"/>
    </location>
</feature>
<reference evidence="2 3" key="1">
    <citation type="submission" date="2014-12" db="EMBL/GenBank/DDBJ databases">
        <title>Comparative genomics of the lactic acid bacteria isolated from the honey bee gut.</title>
        <authorList>
            <person name="Ellegaard K.M."/>
            <person name="Tamarit D."/>
            <person name="Javelind E."/>
            <person name="Olofsson T."/>
            <person name="Andersson S.G."/>
            <person name="Vasquez A."/>
        </authorList>
    </citation>
    <scope>NUCLEOTIDE SEQUENCE [LARGE SCALE GENOMIC DNA]</scope>
    <source>
        <strain evidence="2 3">Bin7</strain>
    </source>
</reference>
<feature type="transmembrane region" description="Helical" evidence="1">
    <location>
        <begin position="169"/>
        <end position="188"/>
    </location>
</feature>
<proteinExistence type="predicted"/>
<feature type="transmembrane region" description="Helical" evidence="1">
    <location>
        <begin position="208"/>
        <end position="228"/>
    </location>
</feature>
<dbReference type="Proteomes" id="UP000033567">
    <property type="component" value="Unassembled WGS sequence"/>
</dbReference>
<comment type="caution">
    <text evidence="2">The sequence shown here is derived from an EMBL/GenBank/DDBJ whole genome shotgun (WGS) entry which is preliminary data.</text>
</comment>
<dbReference type="InterPro" id="IPR025699">
    <property type="entry name" value="ABC2_memb-like"/>
</dbReference>
<accession>A0A0F4KYZ9</accession>
<dbReference type="EMBL" id="JWMF01000004">
    <property type="protein sequence ID" value="KJY51852.1"/>
    <property type="molecule type" value="Genomic_DNA"/>
</dbReference>
<protein>
    <submittedName>
        <fullName evidence="2">Uncharacterized protein</fullName>
    </submittedName>
</protein>
<evidence type="ECO:0000313" key="2">
    <source>
        <dbReference type="EMBL" id="KJY51852.1"/>
    </source>
</evidence>
<dbReference type="AlphaFoldDB" id="A0A0F4KYZ9"/>
<dbReference type="RefSeq" id="WP_045935290.1">
    <property type="nucleotide sequence ID" value="NZ_KQ033885.1"/>
</dbReference>
<dbReference type="PATRIC" id="fig|1684.5.peg.703"/>